<gene>
    <name evidence="2" type="ORF">RFI_22369</name>
</gene>
<feature type="non-terminal residue" evidence="2">
    <location>
        <position position="1"/>
    </location>
</feature>
<dbReference type="AlphaFoldDB" id="X6MPI9"/>
<evidence type="ECO:0000313" key="2">
    <source>
        <dbReference type="EMBL" id="ETO15000.1"/>
    </source>
</evidence>
<dbReference type="Proteomes" id="UP000023152">
    <property type="component" value="Unassembled WGS sequence"/>
</dbReference>
<protein>
    <submittedName>
        <fullName evidence="2">Uncharacterized protein</fullName>
    </submittedName>
</protein>
<reference evidence="2 3" key="1">
    <citation type="journal article" date="2013" name="Curr. Biol.">
        <title>The Genome of the Foraminiferan Reticulomyxa filosa.</title>
        <authorList>
            <person name="Glockner G."/>
            <person name="Hulsmann N."/>
            <person name="Schleicher M."/>
            <person name="Noegel A.A."/>
            <person name="Eichinger L."/>
            <person name="Gallinger C."/>
            <person name="Pawlowski J."/>
            <person name="Sierra R."/>
            <person name="Euteneuer U."/>
            <person name="Pillet L."/>
            <person name="Moustafa A."/>
            <person name="Platzer M."/>
            <person name="Groth M."/>
            <person name="Szafranski K."/>
            <person name="Schliwa M."/>
        </authorList>
    </citation>
    <scope>NUCLEOTIDE SEQUENCE [LARGE SCALE GENOMIC DNA]</scope>
</reference>
<dbReference type="EMBL" id="ASPP01019565">
    <property type="protein sequence ID" value="ETO15000.1"/>
    <property type="molecule type" value="Genomic_DNA"/>
</dbReference>
<keyword evidence="3" id="KW-1185">Reference proteome</keyword>
<evidence type="ECO:0000256" key="1">
    <source>
        <dbReference type="SAM" id="MobiDB-lite"/>
    </source>
</evidence>
<comment type="caution">
    <text evidence="2">The sequence shown here is derived from an EMBL/GenBank/DDBJ whole genome shotgun (WGS) entry which is preliminary data.</text>
</comment>
<evidence type="ECO:0000313" key="3">
    <source>
        <dbReference type="Proteomes" id="UP000023152"/>
    </source>
</evidence>
<accession>X6MPI9</accession>
<proteinExistence type="predicted"/>
<feature type="compositionally biased region" description="Basic and acidic residues" evidence="1">
    <location>
        <begin position="1"/>
        <end position="11"/>
    </location>
</feature>
<feature type="region of interest" description="Disordered" evidence="1">
    <location>
        <begin position="1"/>
        <end position="46"/>
    </location>
</feature>
<name>X6MPI9_RETFI</name>
<sequence length="90" mass="10551">IWDSIKKENFQKSKQNKNIQKKKAKNNVSTNIDNKKKASKQNEAGYKQKQNLNGTFCSRHVKRQCLIVCYLLPKKKKTKQFFKGVSYQQG</sequence>
<organism evidence="2 3">
    <name type="scientific">Reticulomyxa filosa</name>
    <dbReference type="NCBI Taxonomy" id="46433"/>
    <lineage>
        <taxon>Eukaryota</taxon>
        <taxon>Sar</taxon>
        <taxon>Rhizaria</taxon>
        <taxon>Retaria</taxon>
        <taxon>Foraminifera</taxon>
        <taxon>Monothalamids</taxon>
        <taxon>Reticulomyxidae</taxon>
        <taxon>Reticulomyxa</taxon>
    </lineage>
</organism>